<keyword evidence="3" id="KW-1185">Reference proteome</keyword>
<evidence type="ECO:0000313" key="2">
    <source>
        <dbReference type="EMBL" id="MFC4854712.1"/>
    </source>
</evidence>
<feature type="transmembrane region" description="Helical" evidence="1">
    <location>
        <begin position="246"/>
        <end position="266"/>
    </location>
</feature>
<feature type="transmembrane region" description="Helical" evidence="1">
    <location>
        <begin position="300"/>
        <end position="318"/>
    </location>
</feature>
<keyword evidence="1" id="KW-1133">Transmembrane helix</keyword>
<protein>
    <submittedName>
        <fullName evidence="2">DUF6541 family protein</fullName>
    </submittedName>
</protein>
<keyword evidence="1" id="KW-0472">Membrane</keyword>
<dbReference type="Proteomes" id="UP001595859">
    <property type="component" value="Unassembled WGS sequence"/>
</dbReference>
<comment type="caution">
    <text evidence="2">The sequence shown here is derived from an EMBL/GenBank/DDBJ whole genome shotgun (WGS) entry which is preliminary data.</text>
</comment>
<feature type="transmembrane region" description="Helical" evidence="1">
    <location>
        <begin position="488"/>
        <end position="509"/>
    </location>
</feature>
<feature type="transmembrane region" description="Helical" evidence="1">
    <location>
        <begin position="32"/>
        <end position="53"/>
    </location>
</feature>
<feature type="transmembrane region" description="Helical" evidence="1">
    <location>
        <begin position="101"/>
        <end position="120"/>
    </location>
</feature>
<evidence type="ECO:0000256" key="1">
    <source>
        <dbReference type="SAM" id="Phobius"/>
    </source>
</evidence>
<dbReference type="InterPro" id="IPR046671">
    <property type="entry name" value="DUF6541"/>
</dbReference>
<dbReference type="Pfam" id="PF20176">
    <property type="entry name" value="DUF6541"/>
    <property type="match status" value="1"/>
</dbReference>
<feature type="transmembrane region" description="Helical" evidence="1">
    <location>
        <begin position="379"/>
        <end position="399"/>
    </location>
</feature>
<feature type="transmembrane region" description="Helical" evidence="1">
    <location>
        <begin position="223"/>
        <end position="240"/>
    </location>
</feature>
<accession>A0ABV9S0E0</accession>
<dbReference type="EMBL" id="JBHSIS010000006">
    <property type="protein sequence ID" value="MFC4854712.1"/>
    <property type="molecule type" value="Genomic_DNA"/>
</dbReference>
<feature type="transmembrane region" description="Helical" evidence="1">
    <location>
        <begin position="191"/>
        <end position="211"/>
    </location>
</feature>
<gene>
    <name evidence="2" type="ORF">ACFPCV_14485</name>
</gene>
<feature type="transmembrane region" description="Helical" evidence="1">
    <location>
        <begin position="445"/>
        <end position="467"/>
    </location>
</feature>
<keyword evidence="1" id="KW-0812">Transmembrane</keyword>
<feature type="transmembrane region" description="Helical" evidence="1">
    <location>
        <begin position="6"/>
        <end position="25"/>
    </location>
</feature>
<feature type="transmembrane region" description="Helical" evidence="1">
    <location>
        <begin position="330"/>
        <end position="351"/>
    </location>
</feature>
<feature type="transmembrane region" description="Helical" evidence="1">
    <location>
        <begin position="278"/>
        <end position="294"/>
    </location>
</feature>
<feature type="transmembrane region" description="Helical" evidence="1">
    <location>
        <begin position="406"/>
        <end position="425"/>
    </location>
</feature>
<feature type="transmembrane region" description="Helical" evidence="1">
    <location>
        <begin position="59"/>
        <end position="80"/>
    </location>
</feature>
<dbReference type="RefSeq" id="WP_378056640.1">
    <property type="nucleotide sequence ID" value="NZ_JBHSIS010000006.1"/>
</dbReference>
<sequence length="658" mass="70645">MSWWQLAPAVLVTAAIVFLPGYLVARCWRVTGLVAVGVAAPVSVSLIAVVAVFANTVGLRWNVLLVIGATVILAVAGLVVRPLVPGPRRHPAKPLRSRWQLLVHVGALLIPALLITRGLTTMFGAPDHFSQTYDNVFHLNAIRYILDTGSASSLTLGGMYSNGANPSLYPGAWHDLVSLVVQVAGVSIPEAINAVNLVVGALVWPIGAIFLTTRVTGMRPVPVLFAGALSATFGAFPYLMMDFGVLYPYFMSLALLPAGLALVAMATGSGVRGGTPRWVTMLFLVLAVPSIALAHPSTLLLLLLLAIPILVVALVRYRRRVKAIGRAAEMRYWAGVVLILGYVAVGIVIWMRARPSADDWWPPIETIPQAIGKVLSAGFYGQGPTWIVLALTLVAVGLVMRRQVAWWLVGMYVIAAGLYVVVAAAPVGRVRDFITGVWYNDPFRLAGQFPVVTVVLSAVAATWLYTVTMDRLAARRPTFERLRSTPSAGPAAAATAFVAAVAIAVFGQYSSVNYEVAAGARTYELDDEADVLTPEELALLERLDDEIPEGDSIIGNPWTGTALAYAFSGRRMLTPHVGGTIPPDIQYVMDNLDDVGTDPEVCSIVRDLHAYWVLDFDGTQIHDRDIQFDGLDSLATNPGVTEIDSEGSEARLYEITGC</sequence>
<reference evidence="3" key="1">
    <citation type="journal article" date="2019" name="Int. J. Syst. Evol. Microbiol.">
        <title>The Global Catalogue of Microorganisms (GCM) 10K type strain sequencing project: providing services to taxonomists for standard genome sequencing and annotation.</title>
        <authorList>
            <consortium name="The Broad Institute Genomics Platform"/>
            <consortium name="The Broad Institute Genome Sequencing Center for Infectious Disease"/>
            <person name="Wu L."/>
            <person name="Ma J."/>
        </authorList>
    </citation>
    <scope>NUCLEOTIDE SEQUENCE [LARGE SCALE GENOMIC DNA]</scope>
    <source>
        <strain evidence="3">ZS-22-S1</strain>
    </source>
</reference>
<organism evidence="2 3">
    <name type="scientific">Actinophytocola glycyrrhizae</name>
    <dbReference type="NCBI Taxonomy" id="2044873"/>
    <lineage>
        <taxon>Bacteria</taxon>
        <taxon>Bacillati</taxon>
        <taxon>Actinomycetota</taxon>
        <taxon>Actinomycetes</taxon>
        <taxon>Pseudonocardiales</taxon>
        <taxon>Pseudonocardiaceae</taxon>
    </lineage>
</organism>
<proteinExistence type="predicted"/>
<name>A0ABV9S0E0_9PSEU</name>
<evidence type="ECO:0000313" key="3">
    <source>
        <dbReference type="Proteomes" id="UP001595859"/>
    </source>
</evidence>